<accession>A0A8J6T6W3</accession>
<sequence length="201" mass="22253">MAQSLTGTEILEHLKMLADWIRVKSPGEHFELVVVGGAAMAIEGFKDQTRDVDVIRPQVLPEPIINGVTHIGRIRQLSPVWLNSDVANMLLKTKSSKGLPSYFNEISRSIEVGKNLKISLIGRQALISLKLYAATPSYSKHTSDIKRLHANAAEITKAVSFVLGIDSTEVRKDDLNIVLKDLGYDFNDICSKIERGDGQDR</sequence>
<protein>
    <submittedName>
        <fullName evidence="1">Uncharacterized protein</fullName>
    </submittedName>
</protein>
<evidence type="ECO:0000313" key="1">
    <source>
        <dbReference type="EMBL" id="MBC8176304.1"/>
    </source>
</evidence>
<proteinExistence type="predicted"/>
<comment type="caution">
    <text evidence="1">The sequence shown here is derived from an EMBL/GenBank/DDBJ whole genome shotgun (WGS) entry which is preliminary data.</text>
</comment>
<evidence type="ECO:0000313" key="2">
    <source>
        <dbReference type="Proteomes" id="UP000650524"/>
    </source>
</evidence>
<reference evidence="1 2" key="1">
    <citation type="submission" date="2020-08" db="EMBL/GenBank/DDBJ databases">
        <title>Bridging the membrane lipid divide: bacteria of the FCB group superphylum have the potential to synthesize archaeal ether lipids.</title>
        <authorList>
            <person name="Villanueva L."/>
            <person name="Von Meijenfeldt F.A.B."/>
            <person name="Westbye A.B."/>
            <person name="Yadav S."/>
            <person name="Hopmans E.C."/>
            <person name="Dutilh B.E."/>
            <person name="Sinninghe Damste J.S."/>
        </authorList>
    </citation>
    <scope>NUCLEOTIDE SEQUENCE [LARGE SCALE GENOMIC DNA]</scope>
    <source>
        <strain evidence="1">NIOZ-UU27</strain>
    </source>
</reference>
<name>A0A8J6T6W3_9DELT</name>
<dbReference type="EMBL" id="JACNJD010000124">
    <property type="protein sequence ID" value="MBC8176304.1"/>
    <property type="molecule type" value="Genomic_DNA"/>
</dbReference>
<dbReference type="AlphaFoldDB" id="A0A8J6T6W3"/>
<organism evidence="1 2">
    <name type="scientific">Candidatus Desulfacyla euxinica</name>
    <dbReference type="NCBI Taxonomy" id="2841693"/>
    <lineage>
        <taxon>Bacteria</taxon>
        <taxon>Deltaproteobacteria</taxon>
        <taxon>Candidatus Desulfacyla</taxon>
    </lineage>
</organism>
<gene>
    <name evidence="1" type="ORF">H8E19_02785</name>
</gene>
<dbReference type="Proteomes" id="UP000650524">
    <property type="component" value="Unassembled WGS sequence"/>
</dbReference>